<dbReference type="GO" id="GO:0005737">
    <property type="term" value="C:cytoplasm"/>
    <property type="evidence" value="ECO:0007669"/>
    <property type="project" value="TreeGrafter"/>
</dbReference>
<dbReference type="EMBL" id="KB445562">
    <property type="protein sequence ID" value="EMC92159.1"/>
    <property type="molecule type" value="Genomic_DNA"/>
</dbReference>
<feature type="region of interest" description="Disordered" evidence="1">
    <location>
        <begin position="1"/>
        <end position="93"/>
    </location>
</feature>
<dbReference type="InterPro" id="IPR018824">
    <property type="entry name" value="Conidiation-specific_6"/>
</dbReference>
<reference evidence="2 3" key="1">
    <citation type="journal article" date="2012" name="PLoS Pathog.">
        <title>Diverse lifestyles and strategies of plant pathogenesis encoded in the genomes of eighteen Dothideomycetes fungi.</title>
        <authorList>
            <person name="Ohm R.A."/>
            <person name="Feau N."/>
            <person name="Henrissat B."/>
            <person name="Schoch C.L."/>
            <person name="Horwitz B.A."/>
            <person name="Barry K.W."/>
            <person name="Condon B.J."/>
            <person name="Copeland A.C."/>
            <person name="Dhillon B."/>
            <person name="Glaser F."/>
            <person name="Hesse C.N."/>
            <person name="Kosti I."/>
            <person name="LaButti K."/>
            <person name="Lindquist E.A."/>
            <person name="Lucas S."/>
            <person name="Salamov A.A."/>
            <person name="Bradshaw R.E."/>
            <person name="Ciuffetti L."/>
            <person name="Hamelin R.C."/>
            <person name="Kema G.H.J."/>
            <person name="Lawrence C."/>
            <person name="Scott J.A."/>
            <person name="Spatafora J.W."/>
            <person name="Turgeon B.G."/>
            <person name="de Wit P.J.G.M."/>
            <person name="Zhong S."/>
            <person name="Goodwin S.B."/>
            <person name="Grigoriev I.V."/>
        </authorList>
    </citation>
    <scope>NUCLEOTIDE SEQUENCE [LARGE SCALE GENOMIC DNA]</scope>
    <source>
        <strain evidence="2 3">UAMH 10762</strain>
    </source>
</reference>
<organism evidence="2 3">
    <name type="scientific">Baudoinia panamericana (strain UAMH 10762)</name>
    <name type="common">Angels' share fungus</name>
    <name type="synonym">Baudoinia compniacensis (strain UAMH 10762)</name>
    <dbReference type="NCBI Taxonomy" id="717646"/>
    <lineage>
        <taxon>Eukaryota</taxon>
        <taxon>Fungi</taxon>
        <taxon>Dikarya</taxon>
        <taxon>Ascomycota</taxon>
        <taxon>Pezizomycotina</taxon>
        <taxon>Dothideomycetes</taxon>
        <taxon>Dothideomycetidae</taxon>
        <taxon>Mycosphaerellales</taxon>
        <taxon>Teratosphaeriaceae</taxon>
        <taxon>Baudoinia</taxon>
    </lineage>
</organism>
<dbReference type="HOGENOM" id="CLU_107705_2_0_1"/>
<evidence type="ECO:0000256" key="1">
    <source>
        <dbReference type="SAM" id="MobiDB-lite"/>
    </source>
</evidence>
<dbReference type="OMA" id="MEHRTEQ"/>
<dbReference type="InterPro" id="IPR052670">
    <property type="entry name" value="UPF0654_domain"/>
</dbReference>
<proteinExistence type="predicted"/>
<evidence type="ECO:0000313" key="2">
    <source>
        <dbReference type="EMBL" id="EMC92159.1"/>
    </source>
</evidence>
<dbReference type="PANTHER" id="PTHR36576">
    <property type="entry name" value="UPF0654 PROTEIN C11D3.01C-RELATED"/>
    <property type="match status" value="1"/>
</dbReference>
<keyword evidence="3" id="KW-1185">Reference proteome</keyword>
<feature type="compositionally biased region" description="Basic and acidic residues" evidence="1">
    <location>
        <begin position="1"/>
        <end position="10"/>
    </location>
</feature>
<name>M2MZR4_BAUPA</name>
<dbReference type="Proteomes" id="UP000011761">
    <property type="component" value="Unassembled WGS sequence"/>
</dbReference>
<evidence type="ECO:0008006" key="4">
    <source>
        <dbReference type="Google" id="ProtNLM"/>
    </source>
</evidence>
<dbReference type="AlphaFoldDB" id="M2MZR4"/>
<gene>
    <name evidence="2" type="ORF">BAUCODRAFT_38184</name>
</gene>
<dbReference type="GeneID" id="19113455"/>
<protein>
    <recommendedName>
        <fullName evidence="4">Conidiation-specific protein 6</fullName>
    </recommendedName>
</protein>
<dbReference type="OrthoDB" id="5419162at2759"/>
<accession>M2MZR4</accession>
<dbReference type="PANTHER" id="PTHR36576:SF1">
    <property type="entry name" value="UPF0654 PROTEIN C11D3.01C-RELATED"/>
    <property type="match status" value="1"/>
</dbReference>
<dbReference type="KEGG" id="bcom:BAUCODRAFT_38184"/>
<evidence type="ECO:0000313" key="3">
    <source>
        <dbReference type="Proteomes" id="UP000011761"/>
    </source>
</evidence>
<sequence length="93" mass="9882">MENTAEDRMHAAQGHKANLSNPNTSEESKKNSRQALEQLGGEDAFYGKKGDDAPAAGMGDDNRVLGGHKATLSNEGTSDAAKQHSKEVLEKNS</sequence>
<dbReference type="RefSeq" id="XP_007680348.1">
    <property type="nucleotide sequence ID" value="XM_007682158.1"/>
</dbReference>
<dbReference type="eggNOG" id="ENOG502RNK9">
    <property type="taxonomic scope" value="Eukaryota"/>
</dbReference>
<feature type="compositionally biased region" description="Basic and acidic residues" evidence="1">
    <location>
        <begin position="81"/>
        <end position="93"/>
    </location>
</feature>
<dbReference type="Pfam" id="PF10346">
    <property type="entry name" value="Con-6"/>
    <property type="match status" value="2"/>
</dbReference>